<evidence type="ECO:0000313" key="2">
    <source>
        <dbReference type="Proteomes" id="UP000029066"/>
    </source>
</evidence>
<name>A0A087DCG9_9BIFI</name>
<protein>
    <submittedName>
        <fullName evidence="1">Cytotoxic translational repressor of toxin-antitoxin stability system</fullName>
    </submittedName>
</protein>
<reference evidence="1 2" key="1">
    <citation type="submission" date="2014-03" db="EMBL/GenBank/DDBJ databases">
        <title>Genomics of Bifidobacteria.</title>
        <authorList>
            <person name="Ventura M."/>
            <person name="Milani C."/>
            <person name="Lugli G.A."/>
        </authorList>
    </citation>
    <scope>NUCLEOTIDE SEQUENCE [LARGE SCALE GENOMIC DNA]</scope>
    <source>
        <strain evidence="1 2">DSM 23967</strain>
    </source>
</reference>
<proteinExistence type="predicted"/>
<comment type="caution">
    <text evidence="1">The sequence shown here is derived from an EMBL/GenBank/DDBJ whole genome shotgun (WGS) entry which is preliminary data.</text>
</comment>
<evidence type="ECO:0000313" key="1">
    <source>
        <dbReference type="EMBL" id="KFI93219.1"/>
    </source>
</evidence>
<dbReference type="EMBL" id="JGZN01000006">
    <property type="protein sequence ID" value="KFI93219.1"/>
    <property type="molecule type" value="Genomic_DNA"/>
</dbReference>
<dbReference type="Gene3D" id="3.30.2310.20">
    <property type="entry name" value="RelE-like"/>
    <property type="match status" value="1"/>
</dbReference>
<organism evidence="1 2">
    <name type="scientific">Bifidobacterium saguini DSM 23967</name>
    <dbReference type="NCBI Taxonomy" id="1437607"/>
    <lineage>
        <taxon>Bacteria</taxon>
        <taxon>Bacillati</taxon>
        <taxon>Actinomycetota</taxon>
        <taxon>Actinomycetes</taxon>
        <taxon>Bifidobacteriales</taxon>
        <taxon>Bifidobacteriaceae</taxon>
        <taxon>Bifidobacterium</taxon>
    </lineage>
</organism>
<dbReference type="OrthoDB" id="362883at2"/>
<dbReference type="SUPFAM" id="SSF143011">
    <property type="entry name" value="RelE-like"/>
    <property type="match status" value="1"/>
</dbReference>
<dbReference type="AlphaFoldDB" id="A0A087DCG9"/>
<dbReference type="Proteomes" id="UP000029066">
    <property type="component" value="Unassembled WGS sequence"/>
</dbReference>
<dbReference type="RefSeq" id="WP_033890430.1">
    <property type="nucleotide sequence ID" value="NZ_JDUT01000003.1"/>
</dbReference>
<accession>A0A087DCG9</accession>
<dbReference type="InterPro" id="IPR035093">
    <property type="entry name" value="RelE/ParE_toxin_dom_sf"/>
</dbReference>
<dbReference type="STRING" id="1437607.BISA_1385"/>
<gene>
    <name evidence="1" type="ORF">BISA_1385</name>
</gene>
<sequence length="110" mass="12300">MSGWHVEYTRAAAKDIRRLHEPVKSHVYQALAKVSSNPLPFTEGGYGKPLGNKAGNNLTGLLKVKLRGDGIRIVYRLERVEQTMLVIVVSVRDDNAVYDEAARRIGGQRR</sequence>